<name>A0ABT0P620_9ACTN</name>
<gene>
    <name evidence="3" type="ORF">M4438_37835</name>
</gene>
<dbReference type="RefSeq" id="WP_249493695.1">
    <property type="nucleotide sequence ID" value="NZ_JAMCCK010000183.1"/>
</dbReference>
<sequence>MDLDVYAAALTVYHLLASSASVLGVALDRVPTSWPVNVAATDFLLERTEPLLAADAYQACVANPPYITPKGPVVRDQVRAAYPQAAAGSSRAAQTCPAGWPGTGSKQVRTSRGAA</sequence>
<accession>A0ABT0P620</accession>
<comment type="caution">
    <text evidence="3">The sequence shown here is derived from an EMBL/GenBank/DDBJ whole genome shotgun (WGS) entry which is preliminary data.</text>
</comment>
<evidence type="ECO:0000256" key="1">
    <source>
        <dbReference type="SAM" id="MobiDB-lite"/>
    </source>
</evidence>
<organism evidence="3 4">
    <name type="scientific">Streptomyces lavenduligriseus</name>
    <dbReference type="NCBI Taxonomy" id="67315"/>
    <lineage>
        <taxon>Bacteria</taxon>
        <taxon>Bacillati</taxon>
        <taxon>Actinomycetota</taxon>
        <taxon>Actinomycetes</taxon>
        <taxon>Kitasatosporales</taxon>
        <taxon>Streptomycetaceae</taxon>
        <taxon>Streptomyces</taxon>
    </lineage>
</organism>
<proteinExistence type="predicted"/>
<keyword evidence="2" id="KW-0472">Membrane</keyword>
<evidence type="ECO:0000313" key="3">
    <source>
        <dbReference type="EMBL" id="MCL3999185.1"/>
    </source>
</evidence>
<keyword evidence="2" id="KW-0812">Transmembrane</keyword>
<feature type="transmembrane region" description="Helical" evidence="2">
    <location>
        <begin position="6"/>
        <end position="27"/>
    </location>
</feature>
<dbReference type="Proteomes" id="UP001202052">
    <property type="component" value="Unassembled WGS sequence"/>
</dbReference>
<feature type="region of interest" description="Disordered" evidence="1">
    <location>
        <begin position="85"/>
        <end position="115"/>
    </location>
</feature>
<evidence type="ECO:0000313" key="4">
    <source>
        <dbReference type="Proteomes" id="UP001202052"/>
    </source>
</evidence>
<reference evidence="3 4" key="1">
    <citation type="submission" date="2022-05" db="EMBL/GenBank/DDBJ databases">
        <title>Genome Resource of Streptomyces lavenduligriseus GA1-1, a Strain with Broad-Spectrum Antifungal Activity against Phytopathogenic Fungi.</title>
        <authorList>
            <person name="Qi D."/>
        </authorList>
    </citation>
    <scope>NUCLEOTIDE SEQUENCE [LARGE SCALE GENOMIC DNA]</scope>
    <source>
        <strain evidence="3 4">GA1-1</strain>
    </source>
</reference>
<dbReference type="EMBL" id="JAMCCK010000183">
    <property type="protein sequence ID" value="MCL3999185.1"/>
    <property type="molecule type" value="Genomic_DNA"/>
</dbReference>
<keyword evidence="2" id="KW-1133">Transmembrane helix</keyword>
<protein>
    <submittedName>
        <fullName evidence="3">Uncharacterized protein</fullName>
    </submittedName>
</protein>
<keyword evidence="4" id="KW-1185">Reference proteome</keyword>
<evidence type="ECO:0000256" key="2">
    <source>
        <dbReference type="SAM" id="Phobius"/>
    </source>
</evidence>
<feature type="compositionally biased region" description="Polar residues" evidence="1">
    <location>
        <begin position="104"/>
        <end position="115"/>
    </location>
</feature>